<dbReference type="GO" id="GO:0005975">
    <property type="term" value="P:carbohydrate metabolic process"/>
    <property type="evidence" value="ECO:0007669"/>
    <property type="project" value="InterPro"/>
</dbReference>
<evidence type="ECO:0000259" key="12">
    <source>
        <dbReference type="Pfam" id="PF02709"/>
    </source>
</evidence>
<evidence type="ECO:0000256" key="1">
    <source>
        <dbReference type="ARBA" id="ARBA00004606"/>
    </source>
</evidence>
<evidence type="ECO:0000256" key="6">
    <source>
        <dbReference type="ARBA" id="ARBA00022692"/>
    </source>
</evidence>
<dbReference type="UniPathway" id="UPA00378"/>
<evidence type="ECO:0000256" key="8">
    <source>
        <dbReference type="ARBA" id="ARBA00022989"/>
    </source>
</evidence>
<keyword evidence="4 11" id="KW-0328">Glycosyltransferase</keyword>
<evidence type="ECO:0000256" key="2">
    <source>
        <dbReference type="ARBA" id="ARBA00004922"/>
    </source>
</evidence>
<dbReference type="PANTHER" id="PTHR19300">
    <property type="entry name" value="BETA-1,4-GALACTOSYLTRANSFERASE"/>
    <property type="match status" value="1"/>
</dbReference>
<reference evidence="14" key="1">
    <citation type="submission" date="2021-01" db="UniProtKB">
        <authorList>
            <consortium name="EnsemblMetazoa"/>
        </authorList>
    </citation>
    <scope>IDENTIFICATION</scope>
</reference>
<dbReference type="InterPro" id="IPR029044">
    <property type="entry name" value="Nucleotide-diphossugar_trans"/>
</dbReference>
<evidence type="ECO:0000256" key="4">
    <source>
        <dbReference type="ARBA" id="ARBA00022676"/>
    </source>
</evidence>
<dbReference type="Proteomes" id="UP000594262">
    <property type="component" value="Unplaced"/>
</dbReference>
<dbReference type="GO" id="GO:0016020">
    <property type="term" value="C:membrane"/>
    <property type="evidence" value="ECO:0007669"/>
    <property type="project" value="UniProtKB-SubCell"/>
</dbReference>
<keyword evidence="8" id="KW-1133">Transmembrane helix</keyword>
<dbReference type="OrthoDB" id="6020664at2759"/>
<keyword evidence="15" id="KW-1185">Reference proteome</keyword>
<evidence type="ECO:0000256" key="11">
    <source>
        <dbReference type="RuleBase" id="RU368121"/>
    </source>
</evidence>
<comment type="function">
    <text evidence="11">Catalyses the transfer of galactose onto proteins or lipids.</text>
</comment>
<dbReference type="InterPro" id="IPR027995">
    <property type="entry name" value="Galactosyl_T_N"/>
</dbReference>
<evidence type="ECO:0000256" key="10">
    <source>
        <dbReference type="ARBA" id="ARBA00023180"/>
    </source>
</evidence>
<dbReference type="GO" id="GO:0005794">
    <property type="term" value="C:Golgi apparatus"/>
    <property type="evidence" value="ECO:0007669"/>
    <property type="project" value="TreeGrafter"/>
</dbReference>
<name>A0A7M5XFR5_9CNID</name>
<comment type="similarity">
    <text evidence="3 11">Belongs to the glycosyltransferase 7 family.</text>
</comment>
<dbReference type="InterPro" id="IPR027791">
    <property type="entry name" value="Galactosyl_T_C"/>
</dbReference>
<evidence type="ECO:0000256" key="5">
    <source>
        <dbReference type="ARBA" id="ARBA00022679"/>
    </source>
</evidence>
<dbReference type="RefSeq" id="XP_066913719.1">
    <property type="nucleotide sequence ID" value="XM_067057618.1"/>
</dbReference>
<keyword evidence="10 11" id="KW-0325">Glycoprotein</keyword>
<protein>
    <recommendedName>
        <fullName evidence="11">Beta-1,4-galactosyltransferase</fullName>
        <ecNumber evidence="11">2.4.1.-</ecNumber>
    </recommendedName>
</protein>
<dbReference type="EnsemblMetazoa" id="CLYHEMT022197.2">
    <property type="protein sequence ID" value="CLYHEMP022197.2"/>
    <property type="gene ID" value="CLYHEMG022197"/>
</dbReference>
<dbReference type="PRINTS" id="PR02050">
    <property type="entry name" value="B14GALTRFASE"/>
</dbReference>
<keyword evidence="6" id="KW-0812">Transmembrane</keyword>
<feature type="domain" description="Galactosyltransferase C-terminal" evidence="12">
    <location>
        <begin position="180"/>
        <end position="257"/>
    </location>
</feature>
<sequence length="332" mass="39211">MHDRLKQRLLNYMCIFFTLMCFGKLYLRDDSKVNDHQHLVGDSWSLNEHEIQTNLDKEYNRLRRNHAAKKPAGNVNSEDDEDDGVDYGAHKLAIIVPYRNRFEELKDFVPHMKKYLKEKKIRNHIYIINQADNHRFNRASLINVGHTIAYNDKCDYMAMHDVDLLPLNKQLNYGYPELGPFHVAGPNLHPKYHYEKFVGGILILTMTQFNELNGMSNKFWGWGREDDEFYMRMVDSNYKIFRHGSEITTGYNTFKHEHSVERKRDYAKLPGQKKSMFSRDHDTGLSTLVYNQKKRSEFTIDGYPCTVIDVELECDKNLTPWCDVPPAKKKRF</sequence>
<dbReference type="SUPFAM" id="SSF53448">
    <property type="entry name" value="Nucleotide-diphospho-sugar transferases"/>
    <property type="match status" value="1"/>
</dbReference>
<comment type="subcellular location">
    <subcellularLocation>
        <location evidence="1">Membrane</location>
        <topology evidence="1">Single-pass type II membrane protein</topology>
    </subcellularLocation>
</comment>
<evidence type="ECO:0000256" key="7">
    <source>
        <dbReference type="ARBA" id="ARBA00022968"/>
    </source>
</evidence>
<dbReference type="Gene3D" id="3.90.550.10">
    <property type="entry name" value="Spore Coat Polysaccharide Biosynthesis Protein SpsA, Chain A"/>
    <property type="match status" value="1"/>
</dbReference>
<organism evidence="14 15">
    <name type="scientific">Clytia hemisphaerica</name>
    <dbReference type="NCBI Taxonomy" id="252671"/>
    <lineage>
        <taxon>Eukaryota</taxon>
        <taxon>Metazoa</taxon>
        <taxon>Cnidaria</taxon>
        <taxon>Hydrozoa</taxon>
        <taxon>Hydroidolina</taxon>
        <taxon>Leptothecata</taxon>
        <taxon>Obeliida</taxon>
        <taxon>Clytiidae</taxon>
        <taxon>Clytia</taxon>
    </lineage>
</organism>
<dbReference type="GeneID" id="136800998"/>
<keyword evidence="7 11" id="KW-0735">Signal-anchor</keyword>
<keyword evidence="9" id="KW-0472">Membrane</keyword>
<evidence type="ECO:0000259" key="13">
    <source>
        <dbReference type="Pfam" id="PF13733"/>
    </source>
</evidence>
<dbReference type="Pfam" id="PF13733">
    <property type="entry name" value="Glyco_transf_7N"/>
    <property type="match status" value="1"/>
</dbReference>
<evidence type="ECO:0000313" key="15">
    <source>
        <dbReference type="Proteomes" id="UP000594262"/>
    </source>
</evidence>
<evidence type="ECO:0000256" key="3">
    <source>
        <dbReference type="ARBA" id="ARBA00005735"/>
    </source>
</evidence>
<keyword evidence="5 11" id="KW-0808">Transferase</keyword>
<dbReference type="Pfam" id="PF02709">
    <property type="entry name" value="Glyco_transf_7C"/>
    <property type="match status" value="1"/>
</dbReference>
<accession>A0A7M5XFR5</accession>
<dbReference type="PANTHER" id="PTHR19300:SF30">
    <property type="entry name" value="BETA-1,4-GALACTOSYLTRANSFERASE 7"/>
    <property type="match status" value="1"/>
</dbReference>
<dbReference type="InterPro" id="IPR003859">
    <property type="entry name" value="Galactosyl_T"/>
</dbReference>
<dbReference type="EC" id="2.4.1.-" evidence="11"/>
<dbReference type="GO" id="GO:0046525">
    <property type="term" value="F:xylosylprotein 4-beta-galactosyltransferase activity"/>
    <property type="evidence" value="ECO:0007669"/>
    <property type="project" value="TreeGrafter"/>
</dbReference>
<feature type="domain" description="Galactosyltransferase N-terminal" evidence="13">
    <location>
        <begin position="89"/>
        <end position="173"/>
    </location>
</feature>
<proteinExistence type="inferred from homology"/>
<comment type="pathway">
    <text evidence="2 11">Protein modification; protein glycosylation.</text>
</comment>
<dbReference type="GO" id="GO:0030166">
    <property type="term" value="P:proteoglycan biosynthetic process"/>
    <property type="evidence" value="ECO:0007669"/>
    <property type="project" value="TreeGrafter"/>
</dbReference>
<evidence type="ECO:0000313" key="14">
    <source>
        <dbReference type="EnsemblMetazoa" id="CLYHEMP022197.2"/>
    </source>
</evidence>
<dbReference type="AlphaFoldDB" id="A0A7M5XFR5"/>
<evidence type="ECO:0000256" key="9">
    <source>
        <dbReference type="ARBA" id="ARBA00023136"/>
    </source>
</evidence>